<dbReference type="PANTHER" id="PTHR12854:SF7">
    <property type="entry name" value="ATAXIN-2 HOMOLOG"/>
    <property type="match status" value="1"/>
</dbReference>
<dbReference type="InterPro" id="IPR045117">
    <property type="entry name" value="ATXN2-like"/>
</dbReference>
<feature type="region of interest" description="Disordered" evidence="1">
    <location>
        <begin position="413"/>
        <end position="474"/>
    </location>
</feature>
<keyword evidence="4" id="KW-1185">Reference proteome</keyword>
<dbReference type="GO" id="GO:0034063">
    <property type="term" value="P:stress granule assembly"/>
    <property type="evidence" value="ECO:0007669"/>
    <property type="project" value="TreeGrafter"/>
</dbReference>
<feature type="compositionally biased region" description="Low complexity" evidence="1">
    <location>
        <begin position="319"/>
        <end position="328"/>
    </location>
</feature>
<sequence length="670" mass="73447">MQKVVQQPRVSGNGVSRRRGDSQGSGVVEDGSNVQFPKSVNPSNNSTTTEGGRDGGKIGHDRLIYVVTCLIGQQVEVYVKNGSVFSGIFHSTNAASDDKDFGIILKMARLVKDGSCEGQNFDPDIITVPPSKTLIIPATELVQVLAKDVSVTGNDVEKGLQGEKRQDIMIDSSISKLHLAGKGRQLERWIPEDNDSRCPDLENVFDATDNRKWDQFEINKTLFGVESTFDEEIYTTKLVKGPQMKELEREALRIAKEIEAEDTQDLHLAEERGIHFHDDCNIDEETRYSSVFRGHDDSGWEEADEINLDSLNNETFGGSSSSVISKSSDMVRGKNNDGATASSENKESSSHHNRHRDHPWLRFSDQARQDKERRMKENQSGEHHQEDKCKLKTTGQGTLAEAAQTLNSAVMQSSLEKKKITPDNESLSSSTKENSPSCCTSSSKERMVSSSEFSESRGPGKAHGSRPWKKSGSSISSTSDCIAAVPTSSSPGLSPSSSISSLSSEKSKLNPFARVCVLSIHAFVSCYLPLFSFGNLFLILADESCDILCVWNVVTKEFKLNPNAKSFTPTPTPLRPPSPVADVPYYFPTIPSAVQYMHGLPVGLGIGPVFTAPLPVMYGFQAAPVQAPQAFVHPTGPPPVYVQQTSLSHSRQGLNMPTYPHEMTSKRRDS</sequence>
<dbReference type="InterPro" id="IPR025852">
    <property type="entry name" value="SM_dom_ATX"/>
</dbReference>
<evidence type="ECO:0000259" key="2">
    <source>
        <dbReference type="SMART" id="SM01272"/>
    </source>
</evidence>
<dbReference type="PANTHER" id="PTHR12854">
    <property type="entry name" value="ATAXIN 2-RELATED"/>
    <property type="match status" value="1"/>
</dbReference>
<organism evidence="3 4">
    <name type="scientific">Papaver somniferum</name>
    <name type="common">Opium poppy</name>
    <dbReference type="NCBI Taxonomy" id="3469"/>
    <lineage>
        <taxon>Eukaryota</taxon>
        <taxon>Viridiplantae</taxon>
        <taxon>Streptophyta</taxon>
        <taxon>Embryophyta</taxon>
        <taxon>Tracheophyta</taxon>
        <taxon>Spermatophyta</taxon>
        <taxon>Magnoliopsida</taxon>
        <taxon>Ranunculales</taxon>
        <taxon>Papaveraceae</taxon>
        <taxon>Papaveroideae</taxon>
        <taxon>Papaver</taxon>
    </lineage>
</organism>
<feature type="compositionally biased region" description="Basic and acidic residues" evidence="1">
    <location>
        <begin position="365"/>
        <end position="390"/>
    </location>
</feature>
<proteinExistence type="predicted"/>
<dbReference type="GO" id="GO:0010494">
    <property type="term" value="C:cytoplasmic stress granule"/>
    <property type="evidence" value="ECO:0007669"/>
    <property type="project" value="TreeGrafter"/>
</dbReference>
<feature type="region of interest" description="Disordered" evidence="1">
    <location>
        <begin position="647"/>
        <end position="670"/>
    </location>
</feature>
<evidence type="ECO:0000313" key="4">
    <source>
        <dbReference type="Proteomes" id="UP000316621"/>
    </source>
</evidence>
<dbReference type="EMBL" id="CM010716">
    <property type="protein sequence ID" value="RZC52655.1"/>
    <property type="molecule type" value="Genomic_DNA"/>
</dbReference>
<dbReference type="GO" id="GO:0003729">
    <property type="term" value="F:mRNA binding"/>
    <property type="evidence" value="ECO:0007669"/>
    <property type="project" value="TreeGrafter"/>
</dbReference>
<dbReference type="SMART" id="SM01272">
    <property type="entry name" value="LsmAD"/>
    <property type="match status" value="1"/>
</dbReference>
<name>A0A4Y7IZ12_PAPSO</name>
<dbReference type="STRING" id="3469.A0A4Y7IZ12"/>
<dbReference type="Pfam" id="PF06741">
    <property type="entry name" value="LsmAD"/>
    <property type="match status" value="1"/>
</dbReference>
<feature type="compositionally biased region" description="Polar residues" evidence="1">
    <location>
        <begin position="423"/>
        <end position="440"/>
    </location>
</feature>
<gene>
    <name evidence="3" type="ORF">C5167_021086</name>
</gene>
<feature type="compositionally biased region" description="Polar residues" evidence="1">
    <location>
        <begin position="32"/>
        <end position="50"/>
    </location>
</feature>
<protein>
    <recommendedName>
        <fullName evidence="2">LsmAD domain-containing protein</fullName>
    </recommendedName>
</protein>
<feature type="region of interest" description="Disordered" evidence="1">
    <location>
        <begin position="311"/>
        <end position="391"/>
    </location>
</feature>
<evidence type="ECO:0000313" key="3">
    <source>
        <dbReference type="EMBL" id="RZC52655.1"/>
    </source>
</evidence>
<dbReference type="Gramene" id="RZC52655">
    <property type="protein sequence ID" value="RZC52655"/>
    <property type="gene ID" value="C5167_021086"/>
</dbReference>
<dbReference type="AlphaFoldDB" id="A0A4Y7IZ12"/>
<evidence type="ECO:0000256" key="1">
    <source>
        <dbReference type="SAM" id="MobiDB-lite"/>
    </source>
</evidence>
<feature type="region of interest" description="Disordered" evidence="1">
    <location>
        <begin position="1"/>
        <end position="55"/>
    </location>
</feature>
<dbReference type="InterPro" id="IPR009604">
    <property type="entry name" value="LsmAD_domain"/>
</dbReference>
<feature type="domain" description="LsmAD" evidence="2">
    <location>
        <begin position="223"/>
        <end position="294"/>
    </location>
</feature>
<dbReference type="Proteomes" id="UP000316621">
    <property type="component" value="Chromosome 2"/>
</dbReference>
<accession>A0A4Y7IZ12</accession>
<reference evidence="3 4" key="1">
    <citation type="journal article" date="2018" name="Science">
        <title>The opium poppy genome and morphinan production.</title>
        <authorList>
            <person name="Guo L."/>
            <person name="Winzer T."/>
            <person name="Yang X."/>
            <person name="Li Y."/>
            <person name="Ning Z."/>
            <person name="He Z."/>
            <person name="Teodor R."/>
            <person name="Lu Y."/>
            <person name="Bowser T.A."/>
            <person name="Graham I.A."/>
            <person name="Ye K."/>
        </authorList>
    </citation>
    <scope>NUCLEOTIDE SEQUENCE [LARGE SCALE GENOMIC DNA]</scope>
    <source>
        <strain evidence="4">cv. HN1</strain>
        <tissue evidence="3">Leaves</tissue>
    </source>
</reference>
<dbReference type="Pfam" id="PF14438">
    <property type="entry name" value="SM-ATX"/>
    <property type="match status" value="1"/>
</dbReference>